<dbReference type="Proteomes" id="UP000199647">
    <property type="component" value="Unassembled WGS sequence"/>
</dbReference>
<dbReference type="EMBL" id="FOFG01000014">
    <property type="protein sequence ID" value="SER28795.1"/>
    <property type="molecule type" value="Genomic_DNA"/>
</dbReference>
<dbReference type="PANTHER" id="PTHR32294:SF0">
    <property type="entry name" value="DNA POLYMERASE III SUBUNIT ALPHA"/>
    <property type="match status" value="1"/>
</dbReference>
<evidence type="ECO:0000256" key="3">
    <source>
        <dbReference type="ARBA" id="ARBA00022679"/>
    </source>
</evidence>
<evidence type="ECO:0000256" key="6">
    <source>
        <dbReference type="ARBA" id="ARBA00022932"/>
    </source>
</evidence>
<keyword evidence="4" id="KW-0548">Nucleotidyltransferase</keyword>
<evidence type="ECO:0000256" key="1">
    <source>
        <dbReference type="ARBA" id="ARBA00012417"/>
    </source>
</evidence>
<dbReference type="SMART" id="SM00481">
    <property type="entry name" value="POLIIIAc"/>
    <property type="match status" value="1"/>
</dbReference>
<dbReference type="InterPro" id="IPR011708">
    <property type="entry name" value="DNA_pol3_alpha_NTPase_dom"/>
</dbReference>
<dbReference type="AlphaFoldDB" id="A0A1H9MZF8"/>
<dbReference type="Pfam" id="PF02811">
    <property type="entry name" value="PHP"/>
    <property type="match status" value="1"/>
</dbReference>
<keyword evidence="6" id="KW-0239">DNA-directed DNA polymerase</keyword>
<comment type="catalytic activity">
    <reaction evidence="7">
        <text>DNA(n) + a 2'-deoxyribonucleoside 5'-triphosphate = DNA(n+1) + diphosphate</text>
        <dbReference type="Rhea" id="RHEA:22508"/>
        <dbReference type="Rhea" id="RHEA-COMP:17339"/>
        <dbReference type="Rhea" id="RHEA-COMP:17340"/>
        <dbReference type="ChEBI" id="CHEBI:33019"/>
        <dbReference type="ChEBI" id="CHEBI:61560"/>
        <dbReference type="ChEBI" id="CHEBI:173112"/>
        <dbReference type="EC" id="2.7.7.7"/>
    </reaction>
</comment>
<evidence type="ECO:0000256" key="7">
    <source>
        <dbReference type="ARBA" id="ARBA00049244"/>
    </source>
</evidence>
<protein>
    <recommendedName>
        <fullName evidence="2">DNA polymerase III subunit alpha</fullName>
        <ecNumber evidence="1">2.7.7.7</ecNumber>
    </recommendedName>
</protein>
<dbReference type="GO" id="GO:0008408">
    <property type="term" value="F:3'-5' exonuclease activity"/>
    <property type="evidence" value="ECO:0007669"/>
    <property type="project" value="InterPro"/>
</dbReference>
<dbReference type="Pfam" id="PF14579">
    <property type="entry name" value="HHH_6"/>
    <property type="match status" value="1"/>
</dbReference>
<dbReference type="InterPro" id="IPR004013">
    <property type="entry name" value="PHP_dom"/>
</dbReference>
<evidence type="ECO:0000259" key="8">
    <source>
        <dbReference type="SMART" id="SM00481"/>
    </source>
</evidence>
<dbReference type="InterPro" id="IPR003141">
    <property type="entry name" value="Pol/His_phosphatase_N"/>
</dbReference>
<dbReference type="Gene3D" id="3.20.20.140">
    <property type="entry name" value="Metal-dependent hydrolases"/>
    <property type="match status" value="1"/>
</dbReference>
<dbReference type="PANTHER" id="PTHR32294">
    <property type="entry name" value="DNA POLYMERASE III SUBUNIT ALPHA"/>
    <property type="match status" value="1"/>
</dbReference>
<dbReference type="InterPro" id="IPR040982">
    <property type="entry name" value="DNA_pol3_finger"/>
</dbReference>
<dbReference type="InterPro" id="IPR041931">
    <property type="entry name" value="DNA_pol3_alpha_thumb_dom"/>
</dbReference>
<sequence>MHSILAARTNFSIGESILTVEKLVDGAKALGAKAVAITDTMSVTGLIDFTNKAKAAEIKPIIGCRLRLVNDPSWRKTKEDKKAPPEFYLTWYVLSEKGLHALFRLLTLANSEERFYNNPKLSFADLFAALEDVTSDDVAIASSDAYSVLHHADALDILRKCVDALSARNVFLTLTPINAPYWDTLNKRAIAAAEALGCEFLTTRPASYLKEGADAAEIMNAVTRNVKITDGWHNSPFSRDLHPLSMSELAGECKGAITRLKARGVTDPGACFTQGLKNTARLADMVTYSWAKAPVSLPTMAPNEFLAVVNECKGGWAKRFGSSVFGHKPTAEELRDVYRPRLAYELEVLKKLSFSGYFLLVQDVVQFAKSNGILVGPGRGSVGGSLVAYLMGITDCDPIRFGLLFERFINPDRIDLPDADLDFMSERRHEVVEYLVEKYGSKRVAGVANFIALGPAAAIRDVSRVCGLSENDYRCSKLAPKEHGQSVKLKDSADQVAEIGQFRDRNPEIWDICLSVEGVTRTLGQHAAGIVVGGCDLVERAVIERRKGESVVCWDKRVVEDQGLVKMDILGLSTLDLINLTLKYIRERHGKRVDLMRIPLDDEAVLDNFAKGITTGIFQFESGGMRRLLRELGKDGTITFDDITAATALYRPGPMDSGMMDSYYLRKQGLETVEFDHPSITDALKDTYGVMVYQEEVMQVARDLAGYSMAEADKLRKIMGKKLPEEMAKQKDKFVEGCKATHGLGESQAGDIFEKISAFAGYGFNKSHSVEYTLISYQSMWLKTNYPVEFFAAALSLMNEEKLPGLLKDAERLGIEIVLPDLNLSTEQFEILTDTKLCIPFTRIKGLSENAAKAIVEARKSVGGKFASLEEFTAAVNKRLVHKGKMEVMDKVGVFARIVPGSLSARDPSRIKDQIEFIPGLIDAVVPVHRDMHTDRPTKVKIAELMAEYRSAHGPAAPSPGETDGMPVKITFGKQAKFVAITDAPTNGEERLGVMAFAESFGYTAEALSEAGLARADGYWTALIKRPKEGKQVSPEEIATYAPYLQRELDLLKPPVIVLLGSTVVRQFFPDFKGKASDAAGKIVYSEQFDANVVIGFNPGEIYHDRDKQLALNEVFAKVADLIA</sequence>
<keyword evidence="10" id="KW-1185">Reference proteome</keyword>
<proteinExistence type="predicted"/>
<gene>
    <name evidence="9" type="ORF">SAMN05216548_114110</name>
</gene>
<dbReference type="Gene3D" id="3.40.470.10">
    <property type="entry name" value="Uracil-DNA glycosylase-like domain"/>
    <property type="match status" value="1"/>
</dbReference>
<dbReference type="NCBIfam" id="TIGR00594">
    <property type="entry name" value="polc"/>
    <property type="match status" value="1"/>
</dbReference>
<keyword evidence="5" id="KW-0235">DNA replication</keyword>
<dbReference type="GO" id="GO:0006260">
    <property type="term" value="P:DNA replication"/>
    <property type="evidence" value="ECO:0007669"/>
    <property type="project" value="UniProtKB-KW"/>
</dbReference>
<dbReference type="GO" id="GO:0003887">
    <property type="term" value="F:DNA-directed DNA polymerase activity"/>
    <property type="evidence" value="ECO:0007669"/>
    <property type="project" value="UniProtKB-KW"/>
</dbReference>
<dbReference type="RefSeq" id="WP_177176906.1">
    <property type="nucleotide sequence ID" value="NZ_FOFG01000014.1"/>
</dbReference>
<dbReference type="Pfam" id="PF07733">
    <property type="entry name" value="DNA_pol3_alpha"/>
    <property type="match status" value="1"/>
</dbReference>
<accession>A0A1H9MZF8</accession>
<dbReference type="STRING" id="1855383.SAMN05216548_114110"/>
<dbReference type="InterPro" id="IPR036895">
    <property type="entry name" value="Uracil-DNA_glycosylase-like_sf"/>
</dbReference>
<evidence type="ECO:0000313" key="10">
    <source>
        <dbReference type="Proteomes" id="UP000199647"/>
    </source>
</evidence>
<organism evidence="9 10">
    <name type="scientific">Faunimonas pinastri</name>
    <dbReference type="NCBI Taxonomy" id="1855383"/>
    <lineage>
        <taxon>Bacteria</taxon>
        <taxon>Pseudomonadati</taxon>
        <taxon>Pseudomonadota</taxon>
        <taxon>Alphaproteobacteria</taxon>
        <taxon>Hyphomicrobiales</taxon>
        <taxon>Afifellaceae</taxon>
        <taxon>Faunimonas</taxon>
    </lineage>
</organism>
<dbReference type="Gene3D" id="1.10.10.1600">
    <property type="entry name" value="Bacterial DNA polymerase III alpha subunit, thumb domain"/>
    <property type="match status" value="1"/>
</dbReference>
<keyword evidence="3" id="KW-0808">Transferase</keyword>
<dbReference type="Pfam" id="PF17657">
    <property type="entry name" value="DNA_pol3_finger"/>
    <property type="match status" value="1"/>
</dbReference>
<evidence type="ECO:0000256" key="4">
    <source>
        <dbReference type="ARBA" id="ARBA00022695"/>
    </source>
</evidence>
<dbReference type="InterPro" id="IPR029460">
    <property type="entry name" value="DNAPol_HHH"/>
</dbReference>
<name>A0A1H9MZF8_9HYPH</name>
<evidence type="ECO:0000313" key="9">
    <source>
        <dbReference type="EMBL" id="SER28795.1"/>
    </source>
</evidence>
<dbReference type="EC" id="2.7.7.7" evidence="1"/>
<dbReference type="Gene3D" id="1.10.150.870">
    <property type="match status" value="1"/>
</dbReference>
<dbReference type="SUPFAM" id="SSF52141">
    <property type="entry name" value="Uracil-DNA glycosylase-like"/>
    <property type="match status" value="1"/>
</dbReference>
<dbReference type="Pfam" id="PF03167">
    <property type="entry name" value="UDG"/>
    <property type="match status" value="1"/>
</dbReference>
<dbReference type="SUPFAM" id="SSF89550">
    <property type="entry name" value="PHP domain-like"/>
    <property type="match status" value="1"/>
</dbReference>
<dbReference type="InterPro" id="IPR004805">
    <property type="entry name" value="DnaE2/DnaE/PolC"/>
</dbReference>
<dbReference type="InterPro" id="IPR016195">
    <property type="entry name" value="Pol/histidinol_Pase-like"/>
</dbReference>
<evidence type="ECO:0000256" key="5">
    <source>
        <dbReference type="ARBA" id="ARBA00022705"/>
    </source>
</evidence>
<dbReference type="CDD" id="cd07431">
    <property type="entry name" value="PHP_PolIIIA"/>
    <property type="match status" value="1"/>
</dbReference>
<feature type="domain" description="Polymerase/histidinol phosphatase N-terminal" evidence="8">
    <location>
        <begin position="3"/>
        <end position="70"/>
    </location>
</feature>
<dbReference type="InterPro" id="IPR005122">
    <property type="entry name" value="Uracil-DNA_glycosylase-like"/>
</dbReference>
<evidence type="ECO:0000256" key="2">
    <source>
        <dbReference type="ARBA" id="ARBA00019114"/>
    </source>
</evidence>
<reference evidence="9 10" key="1">
    <citation type="submission" date="2016-10" db="EMBL/GenBank/DDBJ databases">
        <authorList>
            <person name="de Groot N.N."/>
        </authorList>
    </citation>
    <scope>NUCLEOTIDE SEQUENCE [LARGE SCALE GENOMIC DNA]</scope>
    <source>
        <strain evidence="9 10">A52C2</strain>
    </source>
</reference>